<dbReference type="PROSITE" id="PS00297">
    <property type="entry name" value="HSP70_1"/>
    <property type="match status" value="1"/>
</dbReference>
<organism evidence="6 7">
    <name type="scientific">Maioricimonas rarisocia</name>
    <dbReference type="NCBI Taxonomy" id="2528026"/>
    <lineage>
        <taxon>Bacteria</taxon>
        <taxon>Pseudomonadati</taxon>
        <taxon>Planctomycetota</taxon>
        <taxon>Planctomycetia</taxon>
        <taxon>Planctomycetales</taxon>
        <taxon>Planctomycetaceae</taxon>
        <taxon>Maioricimonas</taxon>
    </lineage>
</organism>
<name>A0A517Z646_9PLAN</name>
<feature type="region of interest" description="Disordered" evidence="5">
    <location>
        <begin position="520"/>
        <end position="614"/>
    </location>
</feature>
<dbReference type="KEGG" id="mri:Mal4_22430"/>
<reference evidence="6 7" key="1">
    <citation type="submission" date="2019-02" db="EMBL/GenBank/DDBJ databases">
        <title>Deep-cultivation of Planctomycetes and their phenomic and genomic characterization uncovers novel biology.</title>
        <authorList>
            <person name="Wiegand S."/>
            <person name="Jogler M."/>
            <person name="Boedeker C."/>
            <person name="Pinto D."/>
            <person name="Vollmers J."/>
            <person name="Rivas-Marin E."/>
            <person name="Kohn T."/>
            <person name="Peeters S.H."/>
            <person name="Heuer A."/>
            <person name="Rast P."/>
            <person name="Oberbeckmann S."/>
            <person name="Bunk B."/>
            <person name="Jeske O."/>
            <person name="Meyerdierks A."/>
            <person name="Storesund J.E."/>
            <person name="Kallscheuer N."/>
            <person name="Luecker S."/>
            <person name="Lage O.M."/>
            <person name="Pohl T."/>
            <person name="Merkel B.J."/>
            <person name="Hornburger P."/>
            <person name="Mueller R.-W."/>
            <person name="Bruemmer F."/>
            <person name="Labrenz M."/>
            <person name="Spormann A.M."/>
            <person name="Op den Camp H."/>
            <person name="Overmann J."/>
            <person name="Amann R."/>
            <person name="Jetten M.S.M."/>
            <person name="Mascher T."/>
            <person name="Medema M.H."/>
            <person name="Devos D.P."/>
            <person name="Kaster A.-K."/>
            <person name="Ovreas L."/>
            <person name="Rohde M."/>
            <person name="Galperin M.Y."/>
            <person name="Jogler C."/>
        </authorList>
    </citation>
    <scope>NUCLEOTIDE SEQUENCE [LARGE SCALE GENOMIC DNA]</scope>
    <source>
        <strain evidence="6 7">Mal4</strain>
    </source>
</reference>
<dbReference type="Gene3D" id="2.60.34.10">
    <property type="entry name" value="Substrate Binding Domain Of DNAk, Chain A, domain 1"/>
    <property type="match status" value="1"/>
</dbReference>
<accession>A0A517Z646</accession>
<dbReference type="Proteomes" id="UP000320496">
    <property type="component" value="Chromosome"/>
</dbReference>
<dbReference type="RefSeq" id="WP_145369231.1">
    <property type="nucleotide sequence ID" value="NZ_CP036275.1"/>
</dbReference>
<dbReference type="OrthoDB" id="9766019at2"/>
<dbReference type="CDD" id="cd24029">
    <property type="entry name" value="ASKHA_NBD_HSP70_DnaK_HscA_HscC"/>
    <property type="match status" value="1"/>
</dbReference>
<dbReference type="SUPFAM" id="SSF100920">
    <property type="entry name" value="Heat shock protein 70kD (HSP70), peptide-binding domain"/>
    <property type="match status" value="1"/>
</dbReference>
<evidence type="ECO:0000256" key="4">
    <source>
        <dbReference type="RuleBase" id="RU003322"/>
    </source>
</evidence>
<dbReference type="Pfam" id="PF00012">
    <property type="entry name" value="HSP70"/>
    <property type="match status" value="2"/>
</dbReference>
<dbReference type="PANTHER" id="PTHR19375">
    <property type="entry name" value="HEAT SHOCK PROTEIN 70KDA"/>
    <property type="match status" value="1"/>
</dbReference>
<dbReference type="PRINTS" id="PR00301">
    <property type="entry name" value="HEATSHOCK70"/>
</dbReference>
<evidence type="ECO:0000313" key="7">
    <source>
        <dbReference type="Proteomes" id="UP000320496"/>
    </source>
</evidence>
<protein>
    <submittedName>
        <fullName evidence="6">Chaperone protein DnaK</fullName>
    </submittedName>
</protein>
<evidence type="ECO:0000256" key="1">
    <source>
        <dbReference type="ARBA" id="ARBA00007381"/>
    </source>
</evidence>
<dbReference type="PROSITE" id="PS00329">
    <property type="entry name" value="HSP70_2"/>
    <property type="match status" value="1"/>
</dbReference>
<dbReference type="PROSITE" id="PS01036">
    <property type="entry name" value="HSP70_3"/>
    <property type="match status" value="1"/>
</dbReference>
<dbReference type="Gene3D" id="3.90.640.10">
    <property type="entry name" value="Actin, Chain A, domain 4"/>
    <property type="match status" value="1"/>
</dbReference>
<evidence type="ECO:0000256" key="3">
    <source>
        <dbReference type="ARBA" id="ARBA00022840"/>
    </source>
</evidence>
<dbReference type="InterPro" id="IPR013126">
    <property type="entry name" value="Hsp_70_fam"/>
</dbReference>
<evidence type="ECO:0000256" key="5">
    <source>
        <dbReference type="SAM" id="MobiDB-lite"/>
    </source>
</evidence>
<dbReference type="InterPro" id="IPR029047">
    <property type="entry name" value="HSP70_peptide-bd_sf"/>
</dbReference>
<dbReference type="GO" id="GO:0005524">
    <property type="term" value="F:ATP binding"/>
    <property type="evidence" value="ECO:0007669"/>
    <property type="project" value="UniProtKB-KW"/>
</dbReference>
<evidence type="ECO:0000256" key="2">
    <source>
        <dbReference type="ARBA" id="ARBA00022741"/>
    </source>
</evidence>
<keyword evidence="3 4" id="KW-0067">ATP-binding</keyword>
<keyword evidence="7" id="KW-1185">Reference proteome</keyword>
<feature type="region of interest" description="Disordered" evidence="5">
    <location>
        <begin position="637"/>
        <end position="710"/>
    </location>
</feature>
<dbReference type="SUPFAM" id="SSF53067">
    <property type="entry name" value="Actin-like ATPase domain"/>
    <property type="match status" value="2"/>
</dbReference>
<dbReference type="EMBL" id="CP036275">
    <property type="protein sequence ID" value="QDU37924.1"/>
    <property type="molecule type" value="Genomic_DNA"/>
</dbReference>
<dbReference type="InterPro" id="IPR043129">
    <property type="entry name" value="ATPase_NBD"/>
</dbReference>
<feature type="compositionally biased region" description="Basic and acidic residues" evidence="5">
    <location>
        <begin position="575"/>
        <end position="591"/>
    </location>
</feature>
<dbReference type="FunFam" id="3.30.420.40:FF:000545">
    <property type="entry name" value="Endoplasmic reticulum chaperone BiP"/>
    <property type="match status" value="1"/>
</dbReference>
<dbReference type="Gene3D" id="3.30.420.40">
    <property type="match status" value="2"/>
</dbReference>
<feature type="compositionally biased region" description="Pro residues" evidence="5">
    <location>
        <begin position="595"/>
        <end position="608"/>
    </location>
</feature>
<sequence>MNAPRSSRTIHAVGIDLGTTYSCLSYLNSQGQPITLPNDEGELATPSVVLFDDDAVVVGTEALRNSISHPERVIQNAKRYMGDPRKFWVVGGRTWRPPDVATLVIQKLLQGARPILGNIEHAVITVPAQFSDVQRQQTAEAGRRAGLKRVDIINEPVAAALCHVLSEGIWFAEIANEQSVMVFDLGGGTFDLSLVKYNKDRVRVVASGGDLNLGGIDWNRAIEEFACDRFFQEASLDPRLDRESMQAVATEAEQTKRSLSVRPRASLVINHAGRRKSYLLTVEQFEKLTRTLVERLEQITVRTLKQNRMGWAHVDSVLITGGASRMPMVRKMLKRISGTTLNTSLSPDQSISHGAAYYAGMLLSGEKFAKSFLSKDATARLARFKQQSVNARDLGILVRDVKTNYRVPHYLIPANTQLPCDARQTFGTVIPNQKRVQLHIVESGTSPEEPFVRLGACVIEELAPNLPEGSPIEVTIRYDDQARVHVSAKDVNSGTIAKATIVRQESLLKLPPEEQQKLEAGMPISRPPEPAAESAADVAAPRKKPAAAPQSRLIPTPDSPRAKRPAGTPAPRKAPAPEKKAAAEKRPETRKRTVPQPPKVRAVPPPPASLLESAEQPIPLCNDCGEPLDYKGRCTSCGKAAAVPRSSASGQGQQAARPRKRKKPVTEPARKVQLPSDDSEIVDLEAKKAARRARAASGKPTSRPTKRRKQ</sequence>
<comment type="similarity">
    <text evidence="1 4">Belongs to the heat shock protein 70 family.</text>
</comment>
<evidence type="ECO:0000313" key="6">
    <source>
        <dbReference type="EMBL" id="QDU37924.1"/>
    </source>
</evidence>
<gene>
    <name evidence="6" type="primary">dnaK_2</name>
    <name evidence="6" type="ORF">Mal4_22430</name>
</gene>
<dbReference type="AlphaFoldDB" id="A0A517Z646"/>
<keyword evidence="2 4" id="KW-0547">Nucleotide-binding</keyword>
<dbReference type="GO" id="GO:0140662">
    <property type="term" value="F:ATP-dependent protein folding chaperone"/>
    <property type="evidence" value="ECO:0007669"/>
    <property type="project" value="InterPro"/>
</dbReference>
<proteinExistence type="inferred from homology"/>
<dbReference type="InterPro" id="IPR018181">
    <property type="entry name" value="Heat_shock_70_CS"/>
</dbReference>